<evidence type="ECO:0000313" key="1">
    <source>
        <dbReference type="EMBL" id="KAK4559893.1"/>
    </source>
</evidence>
<accession>A0AAN7E1J3</accession>
<dbReference type="EMBL" id="JAXUIC010000012">
    <property type="protein sequence ID" value="KAK4559893.1"/>
    <property type="molecule type" value="Genomic_DNA"/>
</dbReference>
<protein>
    <recommendedName>
        <fullName evidence="3">Cw7 protein</fullName>
    </recommendedName>
</protein>
<proteinExistence type="predicted"/>
<evidence type="ECO:0000313" key="2">
    <source>
        <dbReference type="Proteomes" id="UP001324115"/>
    </source>
</evidence>
<sequence>MLGHEGEIPSRYELLNMVKKHSNSLGQTVLLMDQQQDGAPDDVELDQLFWHDILDLYFVRGKESRGRQDDDLLFFIRKLGSQGYGFNDNLEAIAPYFVRRWAPKLDTLVGESSVEVDWRRSFYLNLIAHTTFTVTVAICSHEDLQNHQSGQDKPLSPIYKVVKTVYASPSRVNFHLDSKKEVETTPAYPDICFAVDDFDSTFDAVLTLFSGFVSYQMVRDAYDAGKSRFGSLLSLGHSPGKTDRLYMKGPGGRGEVEVAVSGVVDQSQEDSGPFSPVMSKRGFGIGSIFRKAASVASVAAKHAYAAAAASSTSSDDEMVPLKCCLMSISLPWEHIAYDMLFKGSPPVNL</sequence>
<dbReference type="InterPro" id="IPR019141">
    <property type="entry name" value="DUF2045"/>
</dbReference>
<dbReference type="AlphaFoldDB" id="A0AAN7E1J3"/>
<comment type="caution">
    <text evidence="1">The sequence shown here is derived from an EMBL/GenBank/DDBJ whole genome shotgun (WGS) entry which is preliminary data.</text>
</comment>
<evidence type="ECO:0008006" key="3">
    <source>
        <dbReference type="Google" id="ProtNLM"/>
    </source>
</evidence>
<organism evidence="1 2">
    <name type="scientific">Quercus rubra</name>
    <name type="common">Northern red oak</name>
    <name type="synonym">Quercus borealis</name>
    <dbReference type="NCBI Taxonomy" id="3512"/>
    <lineage>
        <taxon>Eukaryota</taxon>
        <taxon>Viridiplantae</taxon>
        <taxon>Streptophyta</taxon>
        <taxon>Embryophyta</taxon>
        <taxon>Tracheophyta</taxon>
        <taxon>Spermatophyta</taxon>
        <taxon>Magnoliopsida</taxon>
        <taxon>eudicotyledons</taxon>
        <taxon>Gunneridae</taxon>
        <taxon>Pentapetalae</taxon>
        <taxon>rosids</taxon>
        <taxon>fabids</taxon>
        <taxon>Fagales</taxon>
        <taxon>Fagaceae</taxon>
        <taxon>Quercus</taxon>
    </lineage>
</organism>
<gene>
    <name evidence="1" type="ORF">RGQ29_008896</name>
</gene>
<dbReference type="Proteomes" id="UP001324115">
    <property type="component" value="Unassembled WGS sequence"/>
</dbReference>
<name>A0AAN7E1J3_QUERU</name>
<dbReference type="Pfam" id="PF09741">
    <property type="entry name" value="DUF2045"/>
    <property type="match status" value="2"/>
</dbReference>
<dbReference type="PANTHER" id="PTHR21477:SF13">
    <property type="entry name" value="KIAA0930"/>
    <property type="match status" value="1"/>
</dbReference>
<reference evidence="1 2" key="1">
    <citation type="journal article" date="2023" name="G3 (Bethesda)">
        <title>A haplotype-resolved chromosome-scale genome for Quercus rubra L. provides insights into the genetics of adaptive traits for red oak species.</title>
        <authorList>
            <person name="Kapoor B."/>
            <person name="Jenkins J."/>
            <person name="Schmutz J."/>
            <person name="Zhebentyayeva T."/>
            <person name="Kuelheim C."/>
            <person name="Coggeshall M."/>
            <person name="Heim C."/>
            <person name="Lasky J.R."/>
            <person name="Leites L."/>
            <person name="Islam-Faridi N."/>
            <person name="Romero-Severson J."/>
            <person name="DeLeo V.L."/>
            <person name="Lucas S.M."/>
            <person name="Lazic D."/>
            <person name="Gailing O."/>
            <person name="Carlson J."/>
            <person name="Staton M."/>
        </authorList>
    </citation>
    <scope>NUCLEOTIDE SEQUENCE [LARGE SCALE GENOMIC DNA]</scope>
    <source>
        <strain evidence="1">Pseudo-F2</strain>
    </source>
</reference>
<keyword evidence="2" id="KW-1185">Reference proteome</keyword>
<dbReference type="PANTHER" id="PTHR21477">
    <property type="entry name" value="ZGC:172139"/>
    <property type="match status" value="1"/>
</dbReference>